<gene>
    <name evidence="2" type="ORF">SVUK_LOCUS4419</name>
</gene>
<organism evidence="2 3">
    <name type="scientific">Strongylus vulgaris</name>
    <name type="common">Blood worm</name>
    <dbReference type="NCBI Taxonomy" id="40348"/>
    <lineage>
        <taxon>Eukaryota</taxon>
        <taxon>Metazoa</taxon>
        <taxon>Ecdysozoa</taxon>
        <taxon>Nematoda</taxon>
        <taxon>Chromadorea</taxon>
        <taxon>Rhabditida</taxon>
        <taxon>Rhabditina</taxon>
        <taxon>Rhabditomorpha</taxon>
        <taxon>Strongyloidea</taxon>
        <taxon>Strongylidae</taxon>
        <taxon>Strongylus</taxon>
    </lineage>
</organism>
<feature type="region of interest" description="Disordered" evidence="1">
    <location>
        <begin position="1"/>
        <end position="36"/>
    </location>
</feature>
<sequence length="36" mass="4334">MDHRNSQKQEHLAFQSVRTASKHPLLNENYHNYQNP</sequence>
<dbReference type="AlphaFoldDB" id="A0A3P7I7W1"/>
<reference evidence="2 3" key="1">
    <citation type="submission" date="2018-11" db="EMBL/GenBank/DDBJ databases">
        <authorList>
            <consortium name="Pathogen Informatics"/>
        </authorList>
    </citation>
    <scope>NUCLEOTIDE SEQUENCE [LARGE SCALE GENOMIC DNA]</scope>
</reference>
<evidence type="ECO:0000313" key="3">
    <source>
        <dbReference type="Proteomes" id="UP000270094"/>
    </source>
</evidence>
<feature type="compositionally biased region" description="Basic and acidic residues" evidence="1">
    <location>
        <begin position="1"/>
        <end position="11"/>
    </location>
</feature>
<evidence type="ECO:0000256" key="1">
    <source>
        <dbReference type="SAM" id="MobiDB-lite"/>
    </source>
</evidence>
<accession>A0A3P7I7W1</accession>
<dbReference type="Proteomes" id="UP000270094">
    <property type="component" value="Unassembled WGS sequence"/>
</dbReference>
<name>A0A3P7I7W1_STRVU</name>
<evidence type="ECO:0000313" key="2">
    <source>
        <dbReference type="EMBL" id="VDM69421.1"/>
    </source>
</evidence>
<keyword evidence="3" id="KW-1185">Reference proteome</keyword>
<dbReference type="EMBL" id="UYYB01012185">
    <property type="protein sequence ID" value="VDM69421.1"/>
    <property type="molecule type" value="Genomic_DNA"/>
</dbReference>
<proteinExistence type="predicted"/>
<protein>
    <submittedName>
        <fullName evidence="2">Uncharacterized protein</fullName>
    </submittedName>
</protein>